<accession>A0AAQ0FB08</accession>
<dbReference type="EMBL" id="QLUZ01000014">
    <property type="protein sequence ID" value="RAQ05969.1"/>
    <property type="molecule type" value="Genomic_DNA"/>
</dbReference>
<dbReference type="AlphaFoldDB" id="A0AAQ0FB08"/>
<reference evidence="1 2" key="1">
    <citation type="submission" date="2018-06" db="EMBL/GenBank/DDBJ databases">
        <title>Towards the identification of Burkholderia cepacia strain which caused fatal septicemia.</title>
        <authorList>
            <person name="Bui L.A.T."/>
            <person name="Zakharova I.B."/>
            <person name="Shpak I.M."/>
            <person name="Teteryatnikova N."/>
            <person name="Ustinov D.V."/>
            <person name="Kuzyutina Y.A."/>
            <person name="Nguyen H.N."/>
            <person name="Antonov A.S."/>
            <person name="Avdyusheva E.F."/>
            <person name="Victorov D.V."/>
        </authorList>
    </citation>
    <scope>NUCLEOTIDE SEQUENCE [LARGE SCALE GENOMIC DNA]</scope>
    <source>
        <strain evidence="1 2">PT02</strain>
    </source>
</reference>
<protein>
    <submittedName>
        <fullName evidence="1">Uncharacterized protein</fullName>
    </submittedName>
</protein>
<sequence>MYFPILVDCAREKQLIEYGELIDLAKKRYPDDSGIQNSIPVSLGKKLDVVRMFCLQRGLPDLAGIVIGKGSGQPGRGYAGFHSADDIQQQVFAFDWQREMPSFNAHVVDEIERVTSLVKRKKDAAGELLYAYYRDNKAELPADIIRYKERILTLLLEGHEVADAFEMAVND</sequence>
<evidence type="ECO:0000313" key="2">
    <source>
        <dbReference type="Proteomes" id="UP000248899"/>
    </source>
</evidence>
<dbReference type="Proteomes" id="UP000248899">
    <property type="component" value="Unassembled WGS sequence"/>
</dbReference>
<comment type="caution">
    <text evidence="1">The sequence shown here is derived from an EMBL/GenBank/DDBJ whole genome shotgun (WGS) entry which is preliminary data.</text>
</comment>
<gene>
    <name evidence="1" type="ORF">DPR02_22620</name>
</gene>
<evidence type="ECO:0000313" key="1">
    <source>
        <dbReference type="EMBL" id="RAQ05969.1"/>
    </source>
</evidence>
<organism evidence="1 2">
    <name type="scientific">Burkholderia cepacia</name>
    <name type="common">Pseudomonas cepacia</name>
    <dbReference type="NCBI Taxonomy" id="292"/>
    <lineage>
        <taxon>Bacteria</taxon>
        <taxon>Pseudomonadati</taxon>
        <taxon>Pseudomonadota</taxon>
        <taxon>Betaproteobacteria</taxon>
        <taxon>Burkholderiales</taxon>
        <taxon>Burkholderiaceae</taxon>
        <taxon>Burkholderia</taxon>
        <taxon>Burkholderia cepacia complex</taxon>
    </lineage>
</organism>
<name>A0AAQ0FB08_BURCE</name>
<proteinExistence type="predicted"/>